<dbReference type="InterPro" id="IPR011990">
    <property type="entry name" value="TPR-like_helical_dom_sf"/>
</dbReference>
<proteinExistence type="predicted"/>
<evidence type="ECO:0000313" key="6">
    <source>
        <dbReference type="Proteomes" id="UP000003704"/>
    </source>
</evidence>
<evidence type="ECO:0000256" key="1">
    <source>
        <dbReference type="ARBA" id="ARBA00023015"/>
    </source>
</evidence>
<dbReference type="CDD" id="cd06170">
    <property type="entry name" value="LuxR_C_like"/>
    <property type="match status" value="1"/>
</dbReference>
<keyword evidence="3" id="KW-0804">Transcription</keyword>
<dbReference type="InterPro" id="IPR036388">
    <property type="entry name" value="WH-like_DNA-bd_sf"/>
</dbReference>
<dbReference type="SMART" id="SM00421">
    <property type="entry name" value="HTH_LUXR"/>
    <property type="match status" value="1"/>
</dbReference>
<dbReference type="PANTHER" id="PTHR44688:SF16">
    <property type="entry name" value="DNA-BINDING TRANSCRIPTIONAL ACTIVATOR DEVR_DOSR"/>
    <property type="match status" value="1"/>
</dbReference>
<dbReference type="PANTHER" id="PTHR44688">
    <property type="entry name" value="DNA-BINDING TRANSCRIPTIONAL ACTIVATOR DEVR_DOSR"/>
    <property type="match status" value="1"/>
</dbReference>
<keyword evidence="1" id="KW-0805">Transcription regulation</keyword>
<dbReference type="Gene3D" id="1.25.40.10">
    <property type="entry name" value="Tetratricopeptide repeat domain"/>
    <property type="match status" value="1"/>
</dbReference>
<dbReference type="EMBL" id="AKGD01000003">
    <property type="protein sequence ID" value="EIT68383.1"/>
    <property type="molecule type" value="Genomic_DNA"/>
</dbReference>
<protein>
    <recommendedName>
        <fullName evidence="4">HTH luxR-type domain-containing protein</fullName>
    </recommendedName>
</protein>
<dbReference type="Gene3D" id="3.40.50.300">
    <property type="entry name" value="P-loop containing nucleotide triphosphate hydrolases"/>
    <property type="match status" value="1"/>
</dbReference>
<dbReference type="InterPro" id="IPR016032">
    <property type="entry name" value="Sig_transdc_resp-reg_C-effctor"/>
</dbReference>
<evidence type="ECO:0000256" key="3">
    <source>
        <dbReference type="ARBA" id="ARBA00023163"/>
    </source>
</evidence>
<organism evidence="5 6">
    <name type="scientific">Hydrocarboniphaga effusa AP103</name>
    <dbReference type="NCBI Taxonomy" id="1172194"/>
    <lineage>
        <taxon>Bacteria</taxon>
        <taxon>Pseudomonadati</taxon>
        <taxon>Pseudomonadota</taxon>
        <taxon>Gammaproteobacteria</taxon>
        <taxon>Nevskiales</taxon>
        <taxon>Nevskiaceae</taxon>
        <taxon>Hydrocarboniphaga</taxon>
    </lineage>
</organism>
<evidence type="ECO:0000313" key="5">
    <source>
        <dbReference type="EMBL" id="EIT68383.1"/>
    </source>
</evidence>
<gene>
    <name evidence="5" type="ORF">WQQ_35780</name>
</gene>
<dbReference type="OrthoDB" id="1123107at2"/>
<dbReference type="STRING" id="1172194.WQQ_35780"/>
<comment type="caution">
    <text evidence="5">The sequence shown here is derived from an EMBL/GenBank/DDBJ whole genome shotgun (WGS) entry which is preliminary data.</text>
</comment>
<name>I8T3U9_9GAMM</name>
<dbReference type="Gene3D" id="1.10.10.10">
    <property type="entry name" value="Winged helix-like DNA-binding domain superfamily/Winged helix DNA-binding domain"/>
    <property type="match status" value="1"/>
</dbReference>
<dbReference type="Pfam" id="PF17874">
    <property type="entry name" value="TPR_MalT"/>
    <property type="match status" value="1"/>
</dbReference>
<dbReference type="AlphaFoldDB" id="I8T3U9"/>
<dbReference type="GO" id="GO:0006355">
    <property type="term" value="P:regulation of DNA-templated transcription"/>
    <property type="evidence" value="ECO:0007669"/>
    <property type="project" value="InterPro"/>
</dbReference>
<feature type="domain" description="HTH luxR-type" evidence="4">
    <location>
        <begin position="820"/>
        <end position="885"/>
    </location>
</feature>
<sequence>MKRRSLIDVLQALPLAHDMDTSSPRKLLGELPDTTRPFLLRRDRLLRVDRGLPLFVVEGPAGFGKTVLAELWLERQRSLQAQVGWISLTRDTCEPAAFIQQLWRGIGSDPRVLSERQLGTLVGRRQLFGVISSYFGETQGPSSLVVDNAHCLADADPESQAYFRALLQLASLHKRICITTSVESERLGLNPHAADGRLSWIGAPQLAFTRAESDAFVRVCGHDASANSLDWIFRMTLGWPVLTQIALATPIDPKVTRLDAVPSISAIRCYIHQRIISVLSASERDVLWMLCCLGRAPIALLASLEPGAQAVDSALRHFRQLRLIQDFEHGERSVVGLHPLIRSAAATMLTTDRQRARDLAVEAASDWYWRHGWSIESAQVLLESGFGPTPPVVRERLVQIGPALIFRDAQHLSVIKLSDRWERRNGLIDAAIDDLTSWALIFRREAAAARARLNRIDGENLSTALHRSVLHALEDDFASANALSSEWIDRNRDCRSYLMGVAKTVQAFSERCTDRFDLAHLALRDATELFGESQSTYAMAWVHVVGAVTDLQAGRYRSALARVERGLQECASQPTFRPVRAILRSIEAFLRYERNEVSRLREILSEALPALADQGVVDALVLGYTAAARERADALDIGTALDILAEGEQISLHQHYPRLTLALRTERGLLLLRSGAPAQARAIAEALPAPTQANLGHLLFCVRLEIGDGNGAASRDLNALALSASRQRGRSARLCEALTLQAIIDEQSGRPKLAMAALSEALEIGHVEGYTRLFVDEGSAIHALLDRFLALPNPARSRPADFLARKLSARTRQTGEKGRESRTTVSLNKRERQIIALLNEGLSNTQLAERCFISQGTVKWYLHHLFEKFGVGNRTSLLRAVRDAGMSLS</sequence>
<dbReference type="PRINTS" id="PR00038">
    <property type="entry name" value="HTHLUXR"/>
</dbReference>
<dbReference type="Pfam" id="PF00196">
    <property type="entry name" value="GerE"/>
    <property type="match status" value="1"/>
</dbReference>
<evidence type="ECO:0000259" key="4">
    <source>
        <dbReference type="PROSITE" id="PS50043"/>
    </source>
</evidence>
<dbReference type="Proteomes" id="UP000003704">
    <property type="component" value="Unassembled WGS sequence"/>
</dbReference>
<dbReference type="InterPro" id="IPR041617">
    <property type="entry name" value="TPR_MalT"/>
</dbReference>
<accession>I8T3U9</accession>
<dbReference type="InterPro" id="IPR027417">
    <property type="entry name" value="P-loop_NTPase"/>
</dbReference>
<dbReference type="GO" id="GO:0003677">
    <property type="term" value="F:DNA binding"/>
    <property type="evidence" value="ECO:0007669"/>
    <property type="project" value="UniProtKB-KW"/>
</dbReference>
<dbReference type="SUPFAM" id="SSF46894">
    <property type="entry name" value="C-terminal effector domain of the bipartite response regulators"/>
    <property type="match status" value="1"/>
</dbReference>
<dbReference type="InterPro" id="IPR000792">
    <property type="entry name" value="Tscrpt_reg_LuxR_C"/>
</dbReference>
<dbReference type="SUPFAM" id="SSF52540">
    <property type="entry name" value="P-loop containing nucleoside triphosphate hydrolases"/>
    <property type="match status" value="1"/>
</dbReference>
<dbReference type="PROSITE" id="PS50043">
    <property type="entry name" value="HTH_LUXR_2"/>
    <property type="match status" value="1"/>
</dbReference>
<evidence type="ECO:0000256" key="2">
    <source>
        <dbReference type="ARBA" id="ARBA00023125"/>
    </source>
</evidence>
<keyword evidence="6" id="KW-1185">Reference proteome</keyword>
<reference evidence="5 6" key="1">
    <citation type="journal article" date="2012" name="J. Bacteriol.">
        <title>Genome Sequence of n-Alkane-Degrading Hydrocarboniphaga effusa Strain AP103T (ATCC BAA-332T).</title>
        <authorList>
            <person name="Chang H.K."/>
            <person name="Zylstra G.J."/>
            <person name="Chae J.C."/>
        </authorList>
    </citation>
    <scope>NUCLEOTIDE SEQUENCE [LARGE SCALE GENOMIC DNA]</scope>
    <source>
        <strain evidence="5 6">AP103</strain>
    </source>
</reference>
<keyword evidence="2" id="KW-0238">DNA-binding</keyword>